<keyword evidence="2" id="KW-1185">Reference proteome</keyword>
<dbReference type="PANTHER" id="PTHR33103:SF99">
    <property type="entry name" value="DUF674 FAMILY PROTEIN"/>
    <property type="match status" value="1"/>
</dbReference>
<evidence type="ECO:0000313" key="1">
    <source>
        <dbReference type="EMBL" id="GFS37890.1"/>
    </source>
</evidence>
<comment type="caution">
    <text evidence="1">The sequence shown here is derived from an EMBL/GenBank/DDBJ whole genome shotgun (WGS) entry which is preliminary data.</text>
</comment>
<dbReference type="OrthoDB" id="2014278at2759"/>
<dbReference type="Proteomes" id="UP000585474">
    <property type="component" value="Unassembled WGS sequence"/>
</dbReference>
<dbReference type="AlphaFoldDB" id="A0A7J0DLN2"/>
<proteinExistence type="predicted"/>
<evidence type="ECO:0008006" key="3">
    <source>
        <dbReference type="Google" id="ProtNLM"/>
    </source>
</evidence>
<accession>A0A7J0DLN2</accession>
<dbReference type="PANTHER" id="PTHR33103">
    <property type="entry name" value="OS01G0153900 PROTEIN"/>
    <property type="match status" value="1"/>
</dbReference>
<dbReference type="InterPro" id="IPR007750">
    <property type="entry name" value="DUF674"/>
</dbReference>
<dbReference type="EMBL" id="BJWL01000293">
    <property type="protein sequence ID" value="GFS37890.1"/>
    <property type="molecule type" value="Genomic_DNA"/>
</dbReference>
<protein>
    <recommendedName>
        <fullName evidence="3">DUF674 family protein</fullName>
    </recommendedName>
</protein>
<dbReference type="Pfam" id="PF05056">
    <property type="entry name" value="DUF674"/>
    <property type="match status" value="3"/>
</dbReference>
<name>A0A7J0DLN2_9ERIC</name>
<sequence>MATEAKPITLKLLIDTASRNVLFAEAGKDFVDFLFGFLQLPLASILSLFGNHSMSAPGSLTKIYNSVQDLSNDYFQTNQTKDPILRPKSASSNTKHTLLLNQLAEGYVGSSSKNEVEGYVKGVVTYMVMDDLTVKPMSTISGFTLLNTLKIKDLGSLEEKNVEIDMDKVWFPNCEFLGVLTCMMMDDLAVKPMSTISSITLLNALKVKDLEEKTVKIDMDEGLKLLKASFESITVLTDVFLPPVVLFSD</sequence>
<gene>
    <name evidence="1" type="ORF">Acr_00g0054610</name>
</gene>
<evidence type="ECO:0000313" key="2">
    <source>
        <dbReference type="Proteomes" id="UP000585474"/>
    </source>
</evidence>
<organism evidence="1 2">
    <name type="scientific">Actinidia rufa</name>
    <dbReference type="NCBI Taxonomy" id="165716"/>
    <lineage>
        <taxon>Eukaryota</taxon>
        <taxon>Viridiplantae</taxon>
        <taxon>Streptophyta</taxon>
        <taxon>Embryophyta</taxon>
        <taxon>Tracheophyta</taxon>
        <taxon>Spermatophyta</taxon>
        <taxon>Magnoliopsida</taxon>
        <taxon>eudicotyledons</taxon>
        <taxon>Gunneridae</taxon>
        <taxon>Pentapetalae</taxon>
        <taxon>asterids</taxon>
        <taxon>Ericales</taxon>
        <taxon>Actinidiaceae</taxon>
        <taxon>Actinidia</taxon>
    </lineage>
</organism>
<reference evidence="2" key="1">
    <citation type="submission" date="2019-07" db="EMBL/GenBank/DDBJ databases">
        <title>De Novo Assembly of kiwifruit Actinidia rufa.</title>
        <authorList>
            <person name="Sugita-Konishi S."/>
            <person name="Sato K."/>
            <person name="Mori E."/>
            <person name="Abe Y."/>
            <person name="Kisaki G."/>
            <person name="Hamano K."/>
            <person name="Suezawa K."/>
            <person name="Otani M."/>
            <person name="Fukuda T."/>
            <person name="Manabe T."/>
            <person name="Gomi K."/>
            <person name="Tabuchi M."/>
            <person name="Akimitsu K."/>
            <person name="Kataoka I."/>
        </authorList>
    </citation>
    <scope>NUCLEOTIDE SEQUENCE [LARGE SCALE GENOMIC DNA]</scope>
    <source>
        <strain evidence="2">cv. Fuchu</strain>
    </source>
</reference>